<evidence type="ECO:0000313" key="2">
    <source>
        <dbReference type="EMBL" id="MXQ83189.1"/>
    </source>
</evidence>
<evidence type="ECO:0000256" key="1">
    <source>
        <dbReference type="SAM" id="MobiDB-lite"/>
    </source>
</evidence>
<dbReference type="AlphaFoldDB" id="A0A6B0QZ56"/>
<proteinExistence type="predicted"/>
<feature type="region of interest" description="Disordered" evidence="1">
    <location>
        <begin position="19"/>
        <end position="127"/>
    </location>
</feature>
<gene>
    <name evidence="2" type="ORF">E5288_WYG018743</name>
</gene>
<accession>A0A6B0QZ56</accession>
<reference evidence="2" key="1">
    <citation type="submission" date="2019-10" db="EMBL/GenBank/DDBJ databases">
        <title>The sequence and de novo assembly of the wild yak genome.</title>
        <authorList>
            <person name="Liu Y."/>
        </authorList>
    </citation>
    <scope>NUCLEOTIDE SEQUENCE [LARGE SCALE GENOMIC DNA]</scope>
    <source>
        <strain evidence="2">WY2019</strain>
    </source>
</reference>
<protein>
    <submittedName>
        <fullName evidence="2">Uncharacterized protein</fullName>
    </submittedName>
</protein>
<keyword evidence="3" id="KW-1185">Reference proteome</keyword>
<feature type="compositionally biased region" description="Polar residues" evidence="1">
    <location>
        <begin position="114"/>
        <end position="127"/>
    </location>
</feature>
<dbReference type="Proteomes" id="UP000322234">
    <property type="component" value="Unassembled WGS sequence"/>
</dbReference>
<sequence length="127" mass="13341">MGPSTLKMSVTLVLRAGSGSSGQVCMKARPPADTETQLRKYSRSDITGKFGKRGSDSGFPGRTKAGMSVHLTRCHPGQPFVPVTGGRAPRARRPFRTDPSCVAPAPPAVISEQPAASGQDGSRSPHR</sequence>
<comment type="caution">
    <text evidence="2">The sequence shown here is derived from an EMBL/GenBank/DDBJ whole genome shotgun (WGS) entry which is preliminary data.</text>
</comment>
<dbReference type="EMBL" id="VBQZ03000015">
    <property type="protein sequence ID" value="MXQ83189.1"/>
    <property type="molecule type" value="Genomic_DNA"/>
</dbReference>
<name>A0A6B0QZ56_9CETA</name>
<evidence type="ECO:0000313" key="3">
    <source>
        <dbReference type="Proteomes" id="UP000322234"/>
    </source>
</evidence>
<organism evidence="2 3">
    <name type="scientific">Bos mutus</name>
    <name type="common">wild yak</name>
    <dbReference type="NCBI Taxonomy" id="72004"/>
    <lineage>
        <taxon>Eukaryota</taxon>
        <taxon>Metazoa</taxon>
        <taxon>Chordata</taxon>
        <taxon>Craniata</taxon>
        <taxon>Vertebrata</taxon>
        <taxon>Euteleostomi</taxon>
        <taxon>Mammalia</taxon>
        <taxon>Eutheria</taxon>
        <taxon>Laurasiatheria</taxon>
        <taxon>Artiodactyla</taxon>
        <taxon>Ruminantia</taxon>
        <taxon>Pecora</taxon>
        <taxon>Bovidae</taxon>
        <taxon>Bovinae</taxon>
        <taxon>Bos</taxon>
    </lineage>
</organism>